<accession>A0AAD6XNE7</accession>
<evidence type="ECO:0000256" key="1">
    <source>
        <dbReference type="SAM" id="MobiDB-lite"/>
    </source>
</evidence>
<evidence type="ECO:0000313" key="4">
    <source>
        <dbReference type="Proteomes" id="UP001222325"/>
    </source>
</evidence>
<dbReference type="AlphaFoldDB" id="A0AAD6XNE7"/>
<feature type="region of interest" description="Disordered" evidence="1">
    <location>
        <begin position="450"/>
        <end position="543"/>
    </location>
</feature>
<feature type="chain" id="PRO_5042177527" evidence="2">
    <location>
        <begin position="26"/>
        <end position="572"/>
    </location>
</feature>
<feature type="region of interest" description="Disordered" evidence="1">
    <location>
        <begin position="283"/>
        <end position="430"/>
    </location>
</feature>
<evidence type="ECO:0000256" key="2">
    <source>
        <dbReference type="SAM" id="SignalP"/>
    </source>
</evidence>
<feature type="compositionally biased region" description="Low complexity" evidence="1">
    <location>
        <begin position="179"/>
        <end position="188"/>
    </location>
</feature>
<reference evidence="3" key="1">
    <citation type="submission" date="2023-03" db="EMBL/GenBank/DDBJ databases">
        <title>Massive genome expansion in bonnet fungi (Mycena s.s.) driven by repeated elements and novel gene families across ecological guilds.</title>
        <authorList>
            <consortium name="Lawrence Berkeley National Laboratory"/>
            <person name="Harder C.B."/>
            <person name="Miyauchi S."/>
            <person name="Viragh M."/>
            <person name="Kuo A."/>
            <person name="Thoen E."/>
            <person name="Andreopoulos B."/>
            <person name="Lu D."/>
            <person name="Skrede I."/>
            <person name="Drula E."/>
            <person name="Henrissat B."/>
            <person name="Morin E."/>
            <person name="Kohler A."/>
            <person name="Barry K."/>
            <person name="LaButti K."/>
            <person name="Morin E."/>
            <person name="Salamov A."/>
            <person name="Lipzen A."/>
            <person name="Mereny Z."/>
            <person name="Hegedus B."/>
            <person name="Baldrian P."/>
            <person name="Stursova M."/>
            <person name="Weitz H."/>
            <person name="Taylor A."/>
            <person name="Grigoriev I.V."/>
            <person name="Nagy L.G."/>
            <person name="Martin F."/>
            <person name="Kauserud H."/>
        </authorList>
    </citation>
    <scope>NUCLEOTIDE SEQUENCE</scope>
    <source>
        <strain evidence="3">CBHHK173m</strain>
    </source>
</reference>
<organism evidence="3 4">
    <name type="scientific">Mycena belliarum</name>
    <dbReference type="NCBI Taxonomy" id="1033014"/>
    <lineage>
        <taxon>Eukaryota</taxon>
        <taxon>Fungi</taxon>
        <taxon>Dikarya</taxon>
        <taxon>Basidiomycota</taxon>
        <taxon>Agaricomycotina</taxon>
        <taxon>Agaricomycetes</taxon>
        <taxon>Agaricomycetidae</taxon>
        <taxon>Agaricales</taxon>
        <taxon>Marasmiineae</taxon>
        <taxon>Mycenaceae</taxon>
        <taxon>Mycena</taxon>
    </lineage>
</organism>
<comment type="caution">
    <text evidence="3">The sequence shown here is derived from an EMBL/GenBank/DDBJ whole genome shotgun (WGS) entry which is preliminary data.</text>
</comment>
<dbReference type="Proteomes" id="UP001222325">
    <property type="component" value="Unassembled WGS sequence"/>
</dbReference>
<feature type="region of interest" description="Disordered" evidence="1">
    <location>
        <begin position="179"/>
        <end position="256"/>
    </location>
</feature>
<feature type="compositionally biased region" description="Low complexity" evidence="1">
    <location>
        <begin position="413"/>
        <end position="430"/>
    </location>
</feature>
<feature type="signal peptide" evidence="2">
    <location>
        <begin position="1"/>
        <end position="25"/>
    </location>
</feature>
<evidence type="ECO:0000313" key="3">
    <source>
        <dbReference type="EMBL" id="KAJ7086839.1"/>
    </source>
</evidence>
<feature type="compositionally biased region" description="Polar residues" evidence="1">
    <location>
        <begin position="375"/>
        <end position="391"/>
    </location>
</feature>
<proteinExistence type="predicted"/>
<protein>
    <submittedName>
        <fullName evidence="3">Uncharacterized protein</fullName>
    </submittedName>
</protein>
<sequence length="572" mass="61075">MGIWAPPRLTLAVVATQCCAVACDGAIVDVRKEAGGSIGVGQCNTPPRPPAPPPAARPPACRRVADAFCPCCPSPQTHPSTLPPLAASPHAHRNSASTLLPASAPLPQVRALAATPRPTLRLAPLRVLRPQPRPTRLVATQYTALPAAAHCRIHLATYGTSPHIHPLPRHRHPTRPLVASDAARRASSPPTPPTCAKTGADSATPRSPSPPRDPPRRARSAARESTGRSARAAPGRDVARPSAAGASHGPHVPAARHKALAHAITPLALSQRHWRARCADLHGRIPTSRHSRKSPRASPTQQQRLGRTLLRCRSPQVRSRTSAICASMPAMRDPDKPLVHRTRPPPLEMPDPGGARQNARFYKSRAPQFYESRAPQLSSARTRATSTNKCATSKLKRATSKQTRPDTRPPDVPALATRRPPARAPQDARLQPERAALQVARAAALECPDSRRRLSRATSKLKRAARHTPPDASALATRRPPARPRSPARRATFPHSQRARVTSGPMRRPTAAAASAQTNADPLMRLPDAAVSAPPPSRPAERGRLARLASMADARASASRARARLGVGLGWA</sequence>
<feature type="compositionally biased region" description="Basic residues" evidence="1">
    <location>
        <begin position="453"/>
        <end position="466"/>
    </location>
</feature>
<feature type="compositionally biased region" description="Basic and acidic residues" evidence="1">
    <location>
        <begin position="213"/>
        <end position="226"/>
    </location>
</feature>
<name>A0AAD6XNE7_9AGAR</name>
<keyword evidence="4" id="KW-1185">Reference proteome</keyword>
<dbReference type="EMBL" id="JARJCN010000030">
    <property type="protein sequence ID" value="KAJ7086839.1"/>
    <property type="molecule type" value="Genomic_DNA"/>
</dbReference>
<gene>
    <name evidence="3" type="ORF">B0H15DRAFT_950352</name>
</gene>
<keyword evidence="2" id="KW-0732">Signal</keyword>